<protein>
    <submittedName>
        <fullName evidence="2">Uncharacterized protein</fullName>
    </submittedName>
</protein>
<reference evidence="2 3" key="2">
    <citation type="submission" date="2019-09" db="EMBL/GenBank/DDBJ databases">
        <authorList>
            <person name="Mazur A."/>
        </authorList>
    </citation>
    <scope>NUCLEOTIDE SEQUENCE [LARGE SCALE GENOMIC DNA]</scope>
    <source>
        <strain evidence="2 3">3729k</strain>
    </source>
</reference>
<evidence type="ECO:0000313" key="3">
    <source>
        <dbReference type="Proteomes" id="UP000322165"/>
    </source>
</evidence>
<dbReference type="Proteomes" id="UP000322165">
    <property type="component" value="Unassembled WGS sequence"/>
</dbReference>
<reference evidence="2 3" key="1">
    <citation type="submission" date="2019-09" db="EMBL/GenBank/DDBJ databases">
        <title>Arenimonas chukotkensis sp. nov., a bacterium isolated from Chukotka hot spring, Arctic region, Russia.</title>
        <authorList>
            <person name="Zayulina K.S."/>
            <person name="Prokofeva M.I."/>
            <person name="Elcheninov A.G."/>
            <person name="Novikov A."/>
            <person name="Kochetkova T.V."/>
            <person name="Kublanov I.V."/>
        </authorList>
    </citation>
    <scope>NUCLEOTIDE SEQUENCE [LARGE SCALE GENOMIC DNA]</scope>
    <source>
        <strain evidence="2 3">3729k</strain>
    </source>
</reference>
<evidence type="ECO:0000313" key="2">
    <source>
        <dbReference type="EMBL" id="KAA2284085.1"/>
    </source>
</evidence>
<dbReference type="AlphaFoldDB" id="A0A5B2Z889"/>
<feature type="chain" id="PRO_5023101880" evidence="1">
    <location>
        <begin position="23"/>
        <end position="436"/>
    </location>
</feature>
<gene>
    <name evidence="2" type="ORF">F0415_10755</name>
</gene>
<proteinExistence type="predicted"/>
<keyword evidence="1" id="KW-0732">Signal</keyword>
<dbReference type="EMBL" id="VUOD01000010">
    <property type="protein sequence ID" value="KAA2284085.1"/>
    <property type="molecule type" value="Genomic_DNA"/>
</dbReference>
<comment type="caution">
    <text evidence="2">The sequence shown here is derived from an EMBL/GenBank/DDBJ whole genome shotgun (WGS) entry which is preliminary data.</text>
</comment>
<evidence type="ECO:0000256" key="1">
    <source>
        <dbReference type="SAM" id="SignalP"/>
    </source>
</evidence>
<sequence length="436" mass="46914">MSRAGKAFAVGAVVVFTGAVLAATGVLPNPFDPPPPDVVESGSKDAAAAGEITMPPPASASDPFAPNVPVIESGSPEARALAGEVIEKFGEPPNPFELPPVPVVESGTEAAWLAHGETFIDLAEEERLAEMRRQVEANFVANSRFPPNPESEMGRYRFDLMIRQLIDSSEGLGEITYFVNSADNSQLFLPGLMGNWMPGGGNFAQGEVHFAVRQADGDVFICGKHQEIGPACLLLGENLGAAFGWLRDTTLHRNFLASIPRTPQTLGEGPGGNVQGIRGEGDGIMLQMWVSRRAAPVATQMPFLGAGVGVMKDTRIRANRFVHRTRWEGGDLDGGDLVFDLREIGPAEQSVDSSDYRFVTAFTGQGLVEAMAFGNQLPAWQGEARAIQEALDACPSGRAGSDCRKFNRQRMKELNERVRDQALDFGRRHGLPVDDD</sequence>
<feature type="signal peptide" evidence="1">
    <location>
        <begin position="1"/>
        <end position="22"/>
    </location>
</feature>
<accession>A0A5B2Z889</accession>
<keyword evidence="3" id="KW-1185">Reference proteome</keyword>
<dbReference type="RefSeq" id="WP_149861226.1">
    <property type="nucleotide sequence ID" value="NZ_VUOD01000010.1"/>
</dbReference>
<name>A0A5B2Z889_9GAMM</name>
<organism evidence="2 3">
    <name type="scientific">Arenimonas fontis</name>
    <dbReference type="NCBI Taxonomy" id="2608255"/>
    <lineage>
        <taxon>Bacteria</taxon>
        <taxon>Pseudomonadati</taxon>
        <taxon>Pseudomonadota</taxon>
        <taxon>Gammaproteobacteria</taxon>
        <taxon>Lysobacterales</taxon>
        <taxon>Lysobacteraceae</taxon>
        <taxon>Arenimonas</taxon>
    </lineage>
</organism>